<gene>
    <name evidence="1" type="ORF">AMON00008_LOCUS17516</name>
</gene>
<organism evidence="1">
    <name type="scientific">Alexandrium monilatum</name>
    <dbReference type="NCBI Taxonomy" id="311494"/>
    <lineage>
        <taxon>Eukaryota</taxon>
        <taxon>Sar</taxon>
        <taxon>Alveolata</taxon>
        <taxon>Dinophyceae</taxon>
        <taxon>Gonyaulacales</taxon>
        <taxon>Pyrocystaceae</taxon>
        <taxon>Alexandrium</taxon>
    </lineage>
</organism>
<evidence type="ECO:0000313" key="1">
    <source>
        <dbReference type="EMBL" id="CAE4578086.1"/>
    </source>
</evidence>
<sequence length="399" mass="41364">MAPGQCVAAVSGRGHGDAELIDHGPTAGQLGADALVKDLWENTEPESRRQAAAALGELGPAARIEGAHALVAAVVSDPEPSVRRAAARAIGLLRRAAGEASAGALATVLLKDDDAETRQRAAVSLGELGAGRVSEAGIQALVEAVCRDDSVGVREAASTALEGQGDLSVQPLLDSVASGASHQAVQRALSVLGLLASSEHADLIAHQPTAVFASFVHVQDDSVRAAVVDVFVALGARAGPSLPELIRIARNEEGDRRQLVAQAVALDALEALFQSRQALFHTPEGCRAASLLALHRSRSLAAPADAPDGRVPHTQGVRQAVSFLKRVPAARHRAALAHLEGPTLEGSGGCRHRPVRRVEGHLRQGGSNLAGAWEGFMGKCSRWSFEAAGGGRREPWGEC</sequence>
<accession>A0A7S4QB66</accession>
<dbReference type="SMART" id="SM00567">
    <property type="entry name" value="EZ_HEAT"/>
    <property type="match status" value="5"/>
</dbReference>
<dbReference type="InterPro" id="IPR004155">
    <property type="entry name" value="PBS_lyase_HEAT"/>
</dbReference>
<reference evidence="1" key="1">
    <citation type="submission" date="2021-01" db="EMBL/GenBank/DDBJ databases">
        <authorList>
            <person name="Corre E."/>
            <person name="Pelletier E."/>
            <person name="Niang G."/>
            <person name="Scheremetjew M."/>
            <person name="Finn R."/>
            <person name="Kale V."/>
            <person name="Holt S."/>
            <person name="Cochrane G."/>
            <person name="Meng A."/>
            <person name="Brown T."/>
            <person name="Cohen L."/>
        </authorList>
    </citation>
    <scope>NUCLEOTIDE SEQUENCE</scope>
    <source>
        <strain evidence="1">CCMP3105</strain>
    </source>
</reference>
<protein>
    <recommendedName>
        <fullName evidence="2">HEAT repeat domain-containing protein</fullName>
    </recommendedName>
</protein>
<dbReference type="EMBL" id="HBNR01025991">
    <property type="protein sequence ID" value="CAE4578086.1"/>
    <property type="molecule type" value="Transcribed_RNA"/>
</dbReference>
<evidence type="ECO:0008006" key="2">
    <source>
        <dbReference type="Google" id="ProtNLM"/>
    </source>
</evidence>
<dbReference type="InterPro" id="IPR016024">
    <property type="entry name" value="ARM-type_fold"/>
</dbReference>
<dbReference type="InterPro" id="IPR011989">
    <property type="entry name" value="ARM-like"/>
</dbReference>
<name>A0A7S4QB66_9DINO</name>
<dbReference type="SUPFAM" id="SSF48371">
    <property type="entry name" value="ARM repeat"/>
    <property type="match status" value="1"/>
</dbReference>
<dbReference type="Pfam" id="PF13646">
    <property type="entry name" value="HEAT_2"/>
    <property type="match status" value="1"/>
</dbReference>
<proteinExistence type="predicted"/>
<dbReference type="Gene3D" id="1.25.10.10">
    <property type="entry name" value="Leucine-rich Repeat Variant"/>
    <property type="match status" value="2"/>
</dbReference>
<dbReference type="AlphaFoldDB" id="A0A7S4QB66"/>